<protein>
    <submittedName>
        <fullName evidence="1">Uncharacterized protein</fullName>
    </submittedName>
</protein>
<comment type="caution">
    <text evidence="1">The sequence shown here is derived from an EMBL/GenBank/DDBJ whole genome shotgun (WGS) entry which is preliminary data.</text>
</comment>
<dbReference type="AlphaFoldDB" id="A0AAN9KIE2"/>
<accession>A0AAN9KIE2</accession>
<gene>
    <name evidence="1" type="ORF">VNO77_35263</name>
</gene>
<evidence type="ECO:0000313" key="1">
    <source>
        <dbReference type="EMBL" id="KAK7316314.1"/>
    </source>
</evidence>
<name>A0AAN9KIE2_CANGL</name>
<organism evidence="1 2">
    <name type="scientific">Canavalia gladiata</name>
    <name type="common">Sword bean</name>
    <name type="synonym">Dolichos gladiatus</name>
    <dbReference type="NCBI Taxonomy" id="3824"/>
    <lineage>
        <taxon>Eukaryota</taxon>
        <taxon>Viridiplantae</taxon>
        <taxon>Streptophyta</taxon>
        <taxon>Embryophyta</taxon>
        <taxon>Tracheophyta</taxon>
        <taxon>Spermatophyta</taxon>
        <taxon>Magnoliopsida</taxon>
        <taxon>eudicotyledons</taxon>
        <taxon>Gunneridae</taxon>
        <taxon>Pentapetalae</taxon>
        <taxon>rosids</taxon>
        <taxon>fabids</taxon>
        <taxon>Fabales</taxon>
        <taxon>Fabaceae</taxon>
        <taxon>Papilionoideae</taxon>
        <taxon>50 kb inversion clade</taxon>
        <taxon>NPAAA clade</taxon>
        <taxon>indigoferoid/millettioid clade</taxon>
        <taxon>Phaseoleae</taxon>
        <taxon>Canavalia</taxon>
    </lineage>
</organism>
<proteinExistence type="predicted"/>
<sequence length="111" mass="12839">MMRPHWCADWVERINLRAVLMDRARGRGSDDEERDGGKRLVGRIDRDAYAALVYQPRHLGNKCCCLFWSFMVAMPNDLDVDMFCNAFLSLISNQRDPLSQLFARFPSPSNI</sequence>
<dbReference type="Proteomes" id="UP001367508">
    <property type="component" value="Unassembled WGS sequence"/>
</dbReference>
<keyword evidence="2" id="KW-1185">Reference proteome</keyword>
<dbReference type="EMBL" id="JAYMYQ010000008">
    <property type="protein sequence ID" value="KAK7316314.1"/>
    <property type="molecule type" value="Genomic_DNA"/>
</dbReference>
<reference evidence="1 2" key="1">
    <citation type="submission" date="2024-01" db="EMBL/GenBank/DDBJ databases">
        <title>The genomes of 5 underutilized Papilionoideae crops provide insights into root nodulation and disease resistanc.</title>
        <authorList>
            <person name="Jiang F."/>
        </authorList>
    </citation>
    <scope>NUCLEOTIDE SEQUENCE [LARGE SCALE GENOMIC DNA]</scope>
    <source>
        <strain evidence="1">LVBAO_FW01</strain>
        <tissue evidence="1">Leaves</tissue>
    </source>
</reference>
<evidence type="ECO:0000313" key="2">
    <source>
        <dbReference type="Proteomes" id="UP001367508"/>
    </source>
</evidence>